<feature type="region of interest" description="Disordered" evidence="1">
    <location>
        <begin position="96"/>
        <end position="119"/>
    </location>
</feature>
<feature type="compositionally biased region" description="Basic residues" evidence="1">
    <location>
        <begin position="96"/>
        <end position="109"/>
    </location>
</feature>
<accession>A0A1Z5S7S8</accession>
<evidence type="ECO:0000256" key="1">
    <source>
        <dbReference type="SAM" id="MobiDB-lite"/>
    </source>
</evidence>
<reference evidence="3" key="2">
    <citation type="journal article" date="2018" name="Plant J.">
        <title>The Sorghum bicolor reference genome: improved assembly, gene annotations, a transcriptome atlas, and signatures of genome organization.</title>
        <authorList>
            <person name="McCormick R.F."/>
            <person name="Truong S.K."/>
            <person name="Sreedasyam A."/>
            <person name="Jenkins J."/>
            <person name="Shu S."/>
            <person name="Sims D."/>
            <person name="Kennedy M."/>
            <person name="Amirebrahimi M."/>
            <person name="Weers B.D."/>
            <person name="McKinley B."/>
            <person name="Mattison A."/>
            <person name="Morishige D.T."/>
            <person name="Grimwood J."/>
            <person name="Schmutz J."/>
            <person name="Mullet J.E."/>
        </authorList>
    </citation>
    <scope>NUCLEOTIDE SEQUENCE [LARGE SCALE GENOMIC DNA]</scope>
    <source>
        <strain evidence="3">cv. BTx623</strain>
    </source>
</reference>
<reference evidence="2 3" key="1">
    <citation type="journal article" date="2009" name="Nature">
        <title>The Sorghum bicolor genome and the diversification of grasses.</title>
        <authorList>
            <person name="Paterson A.H."/>
            <person name="Bowers J.E."/>
            <person name="Bruggmann R."/>
            <person name="Dubchak I."/>
            <person name="Grimwood J."/>
            <person name="Gundlach H."/>
            <person name="Haberer G."/>
            <person name="Hellsten U."/>
            <person name="Mitros T."/>
            <person name="Poliakov A."/>
            <person name="Schmutz J."/>
            <person name="Spannagl M."/>
            <person name="Tang H."/>
            <person name="Wang X."/>
            <person name="Wicker T."/>
            <person name="Bharti A.K."/>
            <person name="Chapman J."/>
            <person name="Feltus F.A."/>
            <person name="Gowik U."/>
            <person name="Grigoriev I.V."/>
            <person name="Lyons E."/>
            <person name="Maher C.A."/>
            <person name="Martis M."/>
            <person name="Narechania A."/>
            <person name="Otillar R.P."/>
            <person name="Penning B.W."/>
            <person name="Salamov A.A."/>
            <person name="Wang Y."/>
            <person name="Zhang L."/>
            <person name="Carpita N.C."/>
            <person name="Freeling M."/>
            <person name="Gingle A.R."/>
            <person name="Hash C.T."/>
            <person name="Keller B."/>
            <person name="Klein P."/>
            <person name="Kresovich S."/>
            <person name="McCann M.C."/>
            <person name="Ming R."/>
            <person name="Peterson D.G."/>
            <person name="Mehboob-ur-Rahman"/>
            <person name="Ware D."/>
            <person name="Westhoff P."/>
            <person name="Mayer K.F."/>
            <person name="Messing J."/>
            <person name="Rokhsar D.S."/>
        </authorList>
    </citation>
    <scope>NUCLEOTIDE SEQUENCE [LARGE SCALE GENOMIC DNA]</scope>
    <source>
        <strain evidence="3">cv. BTx623</strain>
    </source>
</reference>
<dbReference type="AlphaFoldDB" id="A0A1Z5S7S8"/>
<organism evidence="2 3">
    <name type="scientific">Sorghum bicolor</name>
    <name type="common">Sorghum</name>
    <name type="synonym">Sorghum vulgare</name>
    <dbReference type="NCBI Taxonomy" id="4558"/>
    <lineage>
        <taxon>Eukaryota</taxon>
        <taxon>Viridiplantae</taxon>
        <taxon>Streptophyta</taxon>
        <taxon>Embryophyta</taxon>
        <taxon>Tracheophyta</taxon>
        <taxon>Spermatophyta</taxon>
        <taxon>Magnoliopsida</taxon>
        <taxon>Liliopsida</taxon>
        <taxon>Poales</taxon>
        <taxon>Poaceae</taxon>
        <taxon>PACMAD clade</taxon>
        <taxon>Panicoideae</taxon>
        <taxon>Andropogonodae</taxon>
        <taxon>Andropogoneae</taxon>
        <taxon>Sorghinae</taxon>
        <taxon>Sorghum</taxon>
    </lineage>
</organism>
<proteinExistence type="predicted"/>
<name>A0A1Z5S7S8_SORBI</name>
<protein>
    <submittedName>
        <fullName evidence="2">Uncharacterized protein</fullName>
    </submittedName>
</protein>
<evidence type="ECO:0000313" key="3">
    <source>
        <dbReference type="Proteomes" id="UP000000768"/>
    </source>
</evidence>
<dbReference type="EMBL" id="CM000760">
    <property type="protein sequence ID" value="OQU91971.1"/>
    <property type="molecule type" value="Genomic_DNA"/>
</dbReference>
<gene>
    <name evidence="2" type="ORF">SORBI_3001G267950</name>
</gene>
<evidence type="ECO:0000313" key="2">
    <source>
        <dbReference type="EMBL" id="OQU91971.1"/>
    </source>
</evidence>
<dbReference type="InParanoid" id="A0A1Z5S7S8"/>
<keyword evidence="3" id="KW-1185">Reference proteome</keyword>
<dbReference type="Gramene" id="OQU91971">
    <property type="protein sequence ID" value="OQU91971"/>
    <property type="gene ID" value="SORBI_3001G267950"/>
</dbReference>
<sequence length="119" mass="13428">MKPHILRHTIGEWRRAASELYILAALHLCTNIRRGGVTTGDFSEIVFSPICAQADAFQGLRNSLLGDASKRQRAQQFAHGTVSCLIERNRCVVAPRHRRAPQQMPHHRPYIGSNRGYGR</sequence>
<dbReference type="Proteomes" id="UP000000768">
    <property type="component" value="Chromosome 1"/>
</dbReference>